<name>A0A382P4Z3_9ZZZZ</name>
<dbReference type="EMBL" id="UINC01104910">
    <property type="protein sequence ID" value="SVC68423.1"/>
    <property type="molecule type" value="Genomic_DNA"/>
</dbReference>
<feature type="compositionally biased region" description="Basic and acidic residues" evidence="1">
    <location>
        <begin position="1"/>
        <end position="20"/>
    </location>
</feature>
<accession>A0A382P4Z3</accession>
<protein>
    <recommendedName>
        <fullName evidence="2">DUF5681 domain-containing protein</fullName>
    </recommendedName>
</protein>
<gene>
    <name evidence="3" type="ORF">METZ01_LOCUS321277</name>
</gene>
<evidence type="ECO:0000313" key="3">
    <source>
        <dbReference type="EMBL" id="SVC68423.1"/>
    </source>
</evidence>
<proteinExistence type="predicted"/>
<feature type="region of interest" description="Disordered" evidence="1">
    <location>
        <begin position="1"/>
        <end position="34"/>
    </location>
</feature>
<feature type="domain" description="DUF5681" evidence="2">
    <location>
        <begin position="18"/>
        <end position="88"/>
    </location>
</feature>
<dbReference type="AlphaFoldDB" id="A0A382P4Z3"/>
<dbReference type="Pfam" id="PF18932">
    <property type="entry name" value="DUF5681"/>
    <property type="match status" value="1"/>
</dbReference>
<reference evidence="3" key="1">
    <citation type="submission" date="2018-05" db="EMBL/GenBank/DDBJ databases">
        <authorList>
            <person name="Lanie J.A."/>
            <person name="Ng W.-L."/>
            <person name="Kazmierczak K.M."/>
            <person name="Andrzejewski T.M."/>
            <person name="Davidsen T.M."/>
            <person name="Wayne K.J."/>
            <person name="Tettelin H."/>
            <person name="Glass J.I."/>
            <person name="Rusch D."/>
            <person name="Podicherti R."/>
            <person name="Tsui H.-C.T."/>
            <person name="Winkler M.E."/>
        </authorList>
    </citation>
    <scope>NUCLEOTIDE SEQUENCE</scope>
</reference>
<evidence type="ECO:0000256" key="1">
    <source>
        <dbReference type="SAM" id="MobiDB-lite"/>
    </source>
</evidence>
<organism evidence="3">
    <name type="scientific">marine metagenome</name>
    <dbReference type="NCBI Taxonomy" id="408172"/>
    <lineage>
        <taxon>unclassified sequences</taxon>
        <taxon>metagenomes</taxon>
        <taxon>ecological metagenomes</taxon>
    </lineage>
</organism>
<evidence type="ECO:0000259" key="2">
    <source>
        <dbReference type="Pfam" id="PF18932"/>
    </source>
</evidence>
<dbReference type="InterPro" id="IPR043736">
    <property type="entry name" value="DUF5681"/>
</dbReference>
<sequence length="146" mass="16649">MEKNKKTSSKHEIIRDEHGQFVKGSSGNPGGRPTKHLTKLLRNKLDEILIADGLNMTIAEHMIDQAVKLAYRGDMQAIKWIFERVEGRPIPMKIEILNQKKPIRILDMGFTESLKELADDEVIVVEKDGSERIVNKREFDTIVEVG</sequence>